<evidence type="ECO:0000313" key="3">
    <source>
        <dbReference type="Proteomes" id="UP000230002"/>
    </source>
</evidence>
<name>A0A2G8S9I8_9APHY</name>
<proteinExistence type="predicted"/>
<protein>
    <submittedName>
        <fullName evidence="2">Uncharacterized protein</fullName>
    </submittedName>
</protein>
<feature type="region of interest" description="Disordered" evidence="1">
    <location>
        <begin position="1"/>
        <end position="73"/>
    </location>
</feature>
<keyword evidence="3" id="KW-1185">Reference proteome</keyword>
<dbReference type="Proteomes" id="UP000230002">
    <property type="component" value="Unassembled WGS sequence"/>
</dbReference>
<dbReference type="OrthoDB" id="5600002at2759"/>
<accession>A0A2G8S9I8</accession>
<sequence length="249" mass="26884">MNGDGPSQSSDISDSIQNALGGPQACPSIGNAIQNPPIGPTSPQQSPSLAQHHVSGGTRTAGTAMTPEMLASELTDRITPLSLARLKQDLGMPDKDVASMKPEDKRRTLNATRVADTEMTSEMLNAELDGILPPTLAKLKRRLGMAGKDIAAMTSEEKRRVVRLPDSRAENPSTADSQRICQYQWNGHDTAISTASASPPPRPQLETSVFSMNSSESMLLDPSVSLDDARVDFQRDFAAWFNPEEADRR</sequence>
<evidence type="ECO:0000256" key="1">
    <source>
        <dbReference type="SAM" id="MobiDB-lite"/>
    </source>
</evidence>
<organism evidence="2 3">
    <name type="scientific">Ganoderma sinense ZZ0214-1</name>
    <dbReference type="NCBI Taxonomy" id="1077348"/>
    <lineage>
        <taxon>Eukaryota</taxon>
        <taxon>Fungi</taxon>
        <taxon>Dikarya</taxon>
        <taxon>Basidiomycota</taxon>
        <taxon>Agaricomycotina</taxon>
        <taxon>Agaricomycetes</taxon>
        <taxon>Polyporales</taxon>
        <taxon>Polyporaceae</taxon>
        <taxon>Ganoderma</taxon>
    </lineage>
</organism>
<gene>
    <name evidence="2" type="ORF">GSI_07598</name>
</gene>
<reference evidence="2 3" key="1">
    <citation type="journal article" date="2015" name="Sci. Rep.">
        <title>Chromosome-level genome map provides insights into diverse defense mechanisms in the medicinal fungus Ganoderma sinense.</title>
        <authorList>
            <person name="Zhu Y."/>
            <person name="Xu J."/>
            <person name="Sun C."/>
            <person name="Zhou S."/>
            <person name="Xu H."/>
            <person name="Nelson D.R."/>
            <person name="Qian J."/>
            <person name="Song J."/>
            <person name="Luo H."/>
            <person name="Xiang L."/>
            <person name="Li Y."/>
            <person name="Xu Z."/>
            <person name="Ji A."/>
            <person name="Wang L."/>
            <person name="Lu S."/>
            <person name="Hayward A."/>
            <person name="Sun W."/>
            <person name="Li X."/>
            <person name="Schwartz D.C."/>
            <person name="Wang Y."/>
            <person name="Chen S."/>
        </authorList>
    </citation>
    <scope>NUCLEOTIDE SEQUENCE [LARGE SCALE GENOMIC DNA]</scope>
    <source>
        <strain evidence="2 3">ZZ0214-1</strain>
    </source>
</reference>
<dbReference type="EMBL" id="AYKW01000015">
    <property type="protein sequence ID" value="PIL30412.1"/>
    <property type="molecule type" value="Genomic_DNA"/>
</dbReference>
<feature type="compositionally biased region" description="Low complexity" evidence="1">
    <location>
        <begin position="7"/>
        <end position="17"/>
    </location>
</feature>
<comment type="caution">
    <text evidence="2">The sequence shown here is derived from an EMBL/GenBank/DDBJ whole genome shotgun (WGS) entry which is preliminary data.</text>
</comment>
<dbReference type="AlphaFoldDB" id="A0A2G8S9I8"/>
<evidence type="ECO:0000313" key="2">
    <source>
        <dbReference type="EMBL" id="PIL30412.1"/>
    </source>
</evidence>